<proteinExistence type="predicted"/>
<dbReference type="RefSeq" id="WP_149682582.1">
    <property type="nucleotide sequence ID" value="NZ_FNBI01000004.1"/>
</dbReference>
<dbReference type="EMBL" id="FNBI01000004">
    <property type="protein sequence ID" value="SDF62887.1"/>
    <property type="molecule type" value="Genomic_DNA"/>
</dbReference>
<name>A0A1G7MMD1_9SPHN</name>
<dbReference type="OrthoDB" id="8001034at2"/>
<evidence type="ECO:0000313" key="3">
    <source>
        <dbReference type="Proteomes" id="UP000323502"/>
    </source>
</evidence>
<evidence type="ECO:0000313" key="1">
    <source>
        <dbReference type="EMBL" id="MWC42227.1"/>
    </source>
</evidence>
<dbReference type="Proteomes" id="UP000323502">
    <property type="component" value="Unassembled WGS sequence"/>
</dbReference>
<evidence type="ECO:0000313" key="2">
    <source>
        <dbReference type="EMBL" id="SDF62887.1"/>
    </source>
</evidence>
<protein>
    <submittedName>
        <fullName evidence="2">Uncharacterized protein</fullName>
    </submittedName>
</protein>
<sequence length="83" mass="9248">MTDTATPSATPTATTVRRREIATEHLLFKLMEYVEDKHPGLLDFLENGLDHLGDPAAGEDKDDEQVREIARRMIVGARREGTA</sequence>
<evidence type="ECO:0000313" key="4">
    <source>
        <dbReference type="Proteomes" id="UP000436801"/>
    </source>
</evidence>
<accession>A0A1G7MMD1</accession>
<gene>
    <name evidence="1" type="ORF">GQR91_00945</name>
    <name evidence="2" type="ORF">SAMN05216557_104258</name>
</gene>
<keyword evidence="3" id="KW-1185">Reference proteome</keyword>
<dbReference type="Proteomes" id="UP000436801">
    <property type="component" value="Unassembled WGS sequence"/>
</dbReference>
<dbReference type="AlphaFoldDB" id="A0A1G7MMD1"/>
<reference evidence="1 4" key="2">
    <citation type="submission" date="2019-12" db="EMBL/GenBank/DDBJ databases">
        <authorList>
            <person name="Zheng J."/>
        </authorList>
    </citation>
    <scope>NUCLEOTIDE SEQUENCE [LARGE SCALE GENOMIC DNA]</scope>
    <source>
        <strain evidence="1 4">DSM 27347</strain>
    </source>
</reference>
<reference evidence="2 3" key="1">
    <citation type="submission" date="2016-10" db="EMBL/GenBank/DDBJ databases">
        <authorList>
            <person name="Varghese N."/>
            <person name="Submissions S."/>
        </authorList>
    </citation>
    <scope>NUCLEOTIDE SEQUENCE [LARGE SCALE GENOMIC DNA]</scope>
    <source>
        <strain evidence="2 3">S7-754</strain>
    </source>
</reference>
<dbReference type="EMBL" id="WSUT01000001">
    <property type="protein sequence ID" value="MWC42227.1"/>
    <property type="molecule type" value="Genomic_DNA"/>
</dbReference>
<organism evidence="2 3">
    <name type="scientific">Sphingomonas carotinifaciens</name>
    <dbReference type="NCBI Taxonomy" id="1166323"/>
    <lineage>
        <taxon>Bacteria</taxon>
        <taxon>Pseudomonadati</taxon>
        <taxon>Pseudomonadota</taxon>
        <taxon>Alphaproteobacteria</taxon>
        <taxon>Sphingomonadales</taxon>
        <taxon>Sphingomonadaceae</taxon>
        <taxon>Sphingomonas</taxon>
    </lineage>
</organism>